<dbReference type="AlphaFoldDB" id="A0AAQ3KDK1"/>
<dbReference type="PROSITE" id="PS00036">
    <property type="entry name" value="BZIP_BASIC"/>
    <property type="match status" value="1"/>
</dbReference>
<evidence type="ECO:0000313" key="9">
    <source>
        <dbReference type="Proteomes" id="UP001327560"/>
    </source>
</evidence>
<dbReference type="GO" id="GO:0003700">
    <property type="term" value="F:DNA-binding transcription factor activity"/>
    <property type="evidence" value="ECO:0007669"/>
    <property type="project" value="InterPro"/>
</dbReference>
<keyword evidence="9" id="KW-1185">Reference proteome</keyword>
<comment type="subcellular location">
    <subcellularLocation>
        <location evidence="1">Nucleus</location>
    </subcellularLocation>
</comment>
<dbReference type="PANTHER" id="PTHR46324:SF26">
    <property type="entry name" value="OS02G0728001 PROTEIN"/>
    <property type="match status" value="1"/>
</dbReference>
<dbReference type="InterPro" id="IPR046347">
    <property type="entry name" value="bZIP_sf"/>
</dbReference>
<evidence type="ECO:0000256" key="5">
    <source>
        <dbReference type="ARBA" id="ARBA00023242"/>
    </source>
</evidence>
<dbReference type="GO" id="GO:0005634">
    <property type="term" value="C:nucleus"/>
    <property type="evidence" value="ECO:0007669"/>
    <property type="project" value="UniProtKB-SubCell"/>
</dbReference>
<evidence type="ECO:0000256" key="3">
    <source>
        <dbReference type="ARBA" id="ARBA00023125"/>
    </source>
</evidence>
<gene>
    <name evidence="8" type="ORF">Cni_G15286</name>
</gene>
<evidence type="ECO:0000256" key="1">
    <source>
        <dbReference type="ARBA" id="ARBA00004123"/>
    </source>
</evidence>
<name>A0AAQ3KDK1_9LILI</name>
<dbReference type="SUPFAM" id="SSF57959">
    <property type="entry name" value="Leucine zipper domain"/>
    <property type="match status" value="1"/>
</dbReference>
<feature type="domain" description="BZIP" evidence="7">
    <location>
        <begin position="90"/>
        <end position="153"/>
    </location>
</feature>
<dbReference type="Pfam" id="PF00170">
    <property type="entry name" value="bZIP_1"/>
    <property type="match status" value="1"/>
</dbReference>
<evidence type="ECO:0000256" key="2">
    <source>
        <dbReference type="ARBA" id="ARBA00023015"/>
    </source>
</evidence>
<proteinExistence type="predicted"/>
<keyword evidence="4" id="KW-0804">Transcription</keyword>
<accession>A0AAQ3KDK1</accession>
<dbReference type="PROSITE" id="PS50217">
    <property type="entry name" value="BZIP"/>
    <property type="match status" value="1"/>
</dbReference>
<protein>
    <submittedName>
        <fullName evidence="8">Basic leucine zipper 63</fullName>
    </submittedName>
</protein>
<dbReference type="InterPro" id="IPR045314">
    <property type="entry name" value="bZIP_plant_GBF1"/>
</dbReference>
<keyword evidence="5" id="KW-0539">Nucleus</keyword>
<dbReference type="Gene3D" id="1.20.5.170">
    <property type="match status" value="1"/>
</dbReference>
<evidence type="ECO:0000256" key="4">
    <source>
        <dbReference type="ARBA" id="ARBA00023163"/>
    </source>
</evidence>
<dbReference type="Proteomes" id="UP001327560">
    <property type="component" value="Chromosome 5"/>
</dbReference>
<keyword evidence="3" id="KW-0238">DNA-binding</keyword>
<evidence type="ECO:0000259" key="7">
    <source>
        <dbReference type="PROSITE" id="PS50217"/>
    </source>
</evidence>
<sequence>MQKIMAMHPGEVASLHYFSPSNSSSLRSHYRMMPQNSITTSHSSSLFGPYLTQQFQAMPVMQNLCLPSSGISTSAASAEAAGCHQLSLAEERRKRRMLSNRESARRSRKRKQKHLAELRSRVAHLQSMNRQFLDELNRVMRERDQVRHENEKLRDEETELQKKLENLQDRV</sequence>
<evidence type="ECO:0000313" key="8">
    <source>
        <dbReference type="EMBL" id="WOL06552.1"/>
    </source>
</evidence>
<dbReference type="EMBL" id="CP136894">
    <property type="protein sequence ID" value="WOL06552.1"/>
    <property type="molecule type" value="Genomic_DNA"/>
</dbReference>
<dbReference type="InterPro" id="IPR004827">
    <property type="entry name" value="bZIP"/>
</dbReference>
<evidence type="ECO:0000256" key="6">
    <source>
        <dbReference type="SAM" id="MobiDB-lite"/>
    </source>
</evidence>
<dbReference type="GO" id="GO:0003677">
    <property type="term" value="F:DNA binding"/>
    <property type="evidence" value="ECO:0007669"/>
    <property type="project" value="UniProtKB-KW"/>
</dbReference>
<organism evidence="8 9">
    <name type="scientific">Canna indica</name>
    <name type="common">Indian-shot</name>
    <dbReference type="NCBI Taxonomy" id="4628"/>
    <lineage>
        <taxon>Eukaryota</taxon>
        <taxon>Viridiplantae</taxon>
        <taxon>Streptophyta</taxon>
        <taxon>Embryophyta</taxon>
        <taxon>Tracheophyta</taxon>
        <taxon>Spermatophyta</taxon>
        <taxon>Magnoliopsida</taxon>
        <taxon>Liliopsida</taxon>
        <taxon>Zingiberales</taxon>
        <taxon>Cannaceae</taxon>
        <taxon>Canna</taxon>
    </lineage>
</organism>
<keyword evidence="2" id="KW-0805">Transcription regulation</keyword>
<dbReference type="InterPro" id="IPR044521">
    <property type="entry name" value="AtbZIP8/43"/>
</dbReference>
<reference evidence="8 9" key="1">
    <citation type="submission" date="2023-10" db="EMBL/GenBank/DDBJ databases">
        <title>Chromosome-scale genome assembly provides insights into flower coloration mechanisms of Canna indica.</title>
        <authorList>
            <person name="Li C."/>
        </authorList>
    </citation>
    <scope>NUCLEOTIDE SEQUENCE [LARGE SCALE GENOMIC DNA]</scope>
    <source>
        <tissue evidence="8">Flower</tissue>
    </source>
</reference>
<dbReference type="SMART" id="SM00338">
    <property type="entry name" value="BRLZ"/>
    <property type="match status" value="1"/>
</dbReference>
<feature type="region of interest" description="Disordered" evidence="6">
    <location>
        <begin position="145"/>
        <end position="171"/>
    </location>
</feature>
<dbReference type="PANTHER" id="PTHR46324">
    <property type="entry name" value="BASIC LEUCINE ZIPPER 43-RELATED"/>
    <property type="match status" value="1"/>
</dbReference>
<dbReference type="CDD" id="cd14702">
    <property type="entry name" value="bZIP_plant_GBF1"/>
    <property type="match status" value="1"/>
</dbReference>
<dbReference type="FunFam" id="1.20.5.170:FF:000020">
    <property type="entry name" value="BZIP transcription factor"/>
    <property type="match status" value="1"/>
</dbReference>
<feature type="region of interest" description="Disordered" evidence="6">
    <location>
        <begin position="92"/>
        <end position="114"/>
    </location>
</feature>